<evidence type="ECO:0000313" key="5">
    <source>
        <dbReference type="Proteomes" id="UP000215596"/>
    </source>
</evidence>
<feature type="domain" description="HTH tetR-type" evidence="3">
    <location>
        <begin position="8"/>
        <end position="68"/>
    </location>
</feature>
<name>A0A268EMY3_9BACL</name>
<reference evidence="4 5" key="1">
    <citation type="submission" date="2017-07" db="EMBL/GenBank/DDBJ databases">
        <title>Isolation and whole genome analysis of endospore-forming bacteria from heroin.</title>
        <authorList>
            <person name="Kalinowski J."/>
            <person name="Ahrens B."/>
            <person name="Al-Dilaimi A."/>
            <person name="Winkler A."/>
            <person name="Wibberg D."/>
            <person name="Schleenbecker U."/>
            <person name="Ruckert C."/>
            <person name="Wolfel R."/>
            <person name="Grass G."/>
        </authorList>
    </citation>
    <scope>NUCLEOTIDE SEQUENCE [LARGE SCALE GENOMIC DNA]</scope>
    <source>
        <strain evidence="4 5">7537-G1</strain>
    </source>
</reference>
<dbReference type="AlphaFoldDB" id="A0A268EMY3"/>
<proteinExistence type="predicted"/>
<dbReference type="PANTHER" id="PTHR43479">
    <property type="entry name" value="ACREF/ENVCD OPERON REPRESSOR-RELATED"/>
    <property type="match status" value="1"/>
</dbReference>
<sequence>MNNQQKNRYVKEQITTTLIQLMQKRTLSDISISEITMTAEVGRASFYRNFTDKTDVLRQHIMYLTQKWGAEFESNPNSNPQNLFGSLFQHYKDNDNFYLLLYRNHLTELILDTILDICGPKGESSNIDAYRKSFFAYGLYGWIVEWMMRGMQESADEMNTLLTTALQ</sequence>
<organism evidence="4 5">
    <name type="scientific">Paenibacillus campinasensis</name>
    <dbReference type="NCBI Taxonomy" id="66347"/>
    <lineage>
        <taxon>Bacteria</taxon>
        <taxon>Bacillati</taxon>
        <taxon>Bacillota</taxon>
        <taxon>Bacilli</taxon>
        <taxon>Bacillales</taxon>
        <taxon>Paenibacillaceae</taxon>
        <taxon>Paenibacillus</taxon>
    </lineage>
</organism>
<dbReference type="GO" id="GO:0003677">
    <property type="term" value="F:DNA binding"/>
    <property type="evidence" value="ECO:0007669"/>
    <property type="project" value="UniProtKB-UniRule"/>
</dbReference>
<keyword evidence="1 2" id="KW-0238">DNA-binding</keyword>
<accession>A0A268EMY3</accession>
<dbReference type="PROSITE" id="PS50977">
    <property type="entry name" value="HTH_TETR_2"/>
    <property type="match status" value="1"/>
</dbReference>
<evidence type="ECO:0000259" key="3">
    <source>
        <dbReference type="PROSITE" id="PS50977"/>
    </source>
</evidence>
<dbReference type="EMBL" id="NPBY01000055">
    <property type="protein sequence ID" value="PAD74481.1"/>
    <property type="molecule type" value="Genomic_DNA"/>
</dbReference>
<dbReference type="InterPro" id="IPR050624">
    <property type="entry name" value="HTH-type_Tx_Regulator"/>
</dbReference>
<dbReference type="PANTHER" id="PTHR43479:SF7">
    <property type="entry name" value="TETR-FAMILY TRANSCRIPTIONAL REGULATOR"/>
    <property type="match status" value="1"/>
</dbReference>
<evidence type="ECO:0000256" key="2">
    <source>
        <dbReference type="PROSITE-ProRule" id="PRU00335"/>
    </source>
</evidence>
<dbReference type="Gene3D" id="1.10.357.10">
    <property type="entry name" value="Tetracycline Repressor, domain 2"/>
    <property type="match status" value="1"/>
</dbReference>
<protein>
    <recommendedName>
        <fullName evidence="3">HTH tetR-type domain-containing protein</fullName>
    </recommendedName>
</protein>
<comment type="caution">
    <text evidence="4">The sequence shown here is derived from an EMBL/GenBank/DDBJ whole genome shotgun (WGS) entry which is preliminary data.</text>
</comment>
<gene>
    <name evidence="4" type="ORF">CHH67_17450</name>
</gene>
<dbReference type="InterPro" id="IPR009057">
    <property type="entry name" value="Homeodomain-like_sf"/>
</dbReference>
<dbReference type="Proteomes" id="UP000215596">
    <property type="component" value="Unassembled WGS sequence"/>
</dbReference>
<dbReference type="InterPro" id="IPR001647">
    <property type="entry name" value="HTH_TetR"/>
</dbReference>
<feature type="DNA-binding region" description="H-T-H motif" evidence="2">
    <location>
        <begin position="31"/>
        <end position="50"/>
    </location>
</feature>
<dbReference type="SUPFAM" id="SSF46689">
    <property type="entry name" value="Homeodomain-like"/>
    <property type="match status" value="1"/>
</dbReference>
<dbReference type="OrthoDB" id="9810250at2"/>
<dbReference type="InterPro" id="IPR039532">
    <property type="entry name" value="TetR_C_Firmicutes"/>
</dbReference>
<dbReference type="Pfam" id="PF14278">
    <property type="entry name" value="TetR_C_8"/>
    <property type="match status" value="1"/>
</dbReference>
<evidence type="ECO:0000256" key="1">
    <source>
        <dbReference type="ARBA" id="ARBA00023125"/>
    </source>
</evidence>
<evidence type="ECO:0000313" key="4">
    <source>
        <dbReference type="EMBL" id="PAD74481.1"/>
    </source>
</evidence>